<reference evidence="2" key="2">
    <citation type="submission" date="2012-03" db="EMBL/GenBank/DDBJ databases">
        <title>Complete genome sequence of Flavobacterium indicum GPTSA100-9T, isolated from warm spring water.</title>
        <authorList>
            <person name="Barbier P."/>
            <person name="Houel A."/>
            <person name="Loux V."/>
            <person name="Poulain J."/>
            <person name="Bernardet J.-F."/>
            <person name="Touchon M."/>
            <person name="Duchaud E."/>
        </authorList>
    </citation>
    <scope>NUCLEOTIDE SEQUENCE [LARGE SCALE GENOMIC DNA]</scope>
    <source>
        <strain evidence="2">DSM 17447 / CIP 109464 / GPTSA100-9</strain>
    </source>
</reference>
<dbReference type="InterPro" id="IPR018247">
    <property type="entry name" value="EF_Hand_1_Ca_BS"/>
</dbReference>
<organism evidence="1 2">
    <name type="scientific">Flavobacterium indicum (strain DSM 17447 / CIP 109464 / GPTSA100-9)</name>
    <dbReference type="NCBI Taxonomy" id="1094466"/>
    <lineage>
        <taxon>Bacteria</taxon>
        <taxon>Pseudomonadati</taxon>
        <taxon>Bacteroidota</taxon>
        <taxon>Flavobacteriia</taxon>
        <taxon>Flavobacteriales</taxon>
        <taxon>Flavobacteriaceae</taxon>
        <taxon>Flavobacterium</taxon>
    </lineage>
</organism>
<sequence length="231" mass="26419">MKFLSIFIFFTFTFISCKNEEVAKPKVKYDAAETKALKRDTTKLGIADLPIHFEGASVVVFPIGDLTVGDVKKGSYESAKASYDNSASFNISNSMENEITGYIRNVKFQIIGQDSIHSLTEKVIMIENMSYIKSKKSFIYTLSDNDTNQDNSIDNNDLNVLYVSDEQGNNFKKISPDLHEIIDWEFIEASGRVYFRTLDDANKNGQFDKNDNVHYFYYDFKEAKSTEFKPI</sequence>
<dbReference type="PROSITE" id="PS00018">
    <property type="entry name" value="EF_HAND_1"/>
    <property type="match status" value="1"/>
</dbReference>
<dbReference type="eggNOG" id="ENOG5032TEF">
    <property type="taxonomic scope" value="Bacteria"/>
</dbReference>
<dbReference type="PROSITE" id="PS51257">
    <property type="entry name" value="PROKAR_LIPOPROTEIN"/>
    <property type="match status" value="1"/>
</dbReference>
<keyword evidence="1" id="KW-0449">Lipoprotein</keyword>
<dbReference type="EMBL" id="HE774682">
    <property type="protein sequence ID" value="CCG53791.1"/>
    <property type="molecule type" value="Genomic_DNA"/>
</dbReference>
<gene>
    <name evidence="1" type="ordered locus">KQS_09285</name>
</gene>
<dbReference type="PATRIC" id="fig|1094466.5.peg.1822"/>
<keyword evidence="2" id="KW-1185">Reference proteome</keyword>
<name>H8XUL3_FLAIG</name>
<reference evidence="1 2" key="1">
    <citation type="journal article" date="2012" name="J. Bacteriol.">
        <title>Complete Genome Sequence of Flavobacterium indicum GPSTA100-9T, Isolated from Warm Spring Water.</title>
        <authorList>
            <person name="Barbier P."/>
            <person name="Houel A."/>
            <person name="Loux V."/>
            <person name="Poulain J."/>
            <person name="Bernardet J.F."/>
            <person name="Touchon M."/>
            <person name="Duchaud E."/>
        </authorList>
    </citation>
    <scope>NUCLEOTIDE SEQUENCE [LARGE SCALE GENOMIC DNA]</scope>
    <source>
        <strain evidence="2">DSM 17447 / CIP 109464 / GPTSA100-9</strain>
    </source>
</reference>
<protein>
    <submittedName>
        <fullName evidence="1">Probable lipoprotein</fullName>
    </submittedName>
</protein>
<evidence type="ECO:0000313" key="1">
    <source>
        <dbReference type="EMBL" id="CCG53791.1"/>
    </source>
</evidence>
<accession>H8XUL3</accession>
<evidence type="ECO:0000313" key="2">
    <source>
        <dbReference type="Proteomes" id="UP000007599"/>
    </source>
</evidence>
<dbReference type="HOGENOM" id="CLU_1173763_0_0_10"/>
<dbReference type="OrthoDB" id="997423at2"/>
<proteinExistence type="predicted"/>
<dbReference type="AlphaFoldDB" id="H8XUL3"/>
<dbReference type="STRING" id="1094466.KQS_09285"/>
<dbReference type="KEGG" id="fin:KQS_09285"/>
<dbReference type="RefSeq" id="WP_014388910.1">
    <property type="nucleotide sequence ID" value="NC_017025.1"/>
</dbReference>
<dbReference type="Proteomes" id="UP000007599">
    <property type="component" value="Chromosome I"/>
</dbReference>